<dbReference type="AlphaFoldDB" id="A0A918V713"/>
<evidence type="ECO:0000256" key="2">
    <source>
        <dbReference type="ARBA" id="ARBA00023043"/>
    </source>
</evidence>
<reference evidence="4" key="2">
    <citation type="submission" date="2020-09" db="EMBL/GenBank/DDBJ databases">
        <authorList>
            <person name="Sun Q."/>
            <person name="Kim S."/>
        </authorList>
    </citation>
    <scope>NUCLEOTIDE SEQUENCE</scope>
    <source>
        <strain evidence="4">KCTC 12710</strain>
    </source>
</reference>
<keyword evidence="2 3" id="KW-0040">ANK repeat</keyword>
<dbReference type="Pfam" id="PF00023">
    <property type="entry name" value="Ank"/>
    <property type="match status" value="1"/>
</dbReference>
<reference evidence="4" key="1">
    <citation type="journal article" date="2014" name="Int. J. Syst. Evol. Microbiol.">
        <title>Complete genome sequence of Corynebacterium casei LMG S-19264T (=DSM 44701T), isolated from a smear-ripened cheese.</title>
        <authorList>
            <consortium name="US DOE Joint Genome Institute (JGI-PGF)"/>
            <person name="Walter F."/>
            <person name="Albersmeier A."/>
            <person name="Kalinowski J."/>
            <person name="Ruckert C."/>
        </authorList>
    </citation>
    <scope>NUCLEOTIDE SEQUENCE</scope>
    <source>
        <strain evidence="4">KCTC 12710</strain>
    </source>
</reference>
<comment type="caution">
    <text evidence="4">The sequence shown here is derived from an EMBL/GenBank/DDBJ whole genome shotgun (WGS) entry which is preliminary data.</text>
</comment>
<feature type="repeat" description="ANK" evidence="3">
    <location>
        <begin position="36"/>
        <end position="68"/>
    </location>
</feature>
<dbReference type="InterPro" id="IPR002110">
    <property type="entry name" value="Ankyrin_rpt"/>
</dbReference>
<keyword evidence="5" id="KW-1185">Reference proteome</keyword>
<evidence type="ECO:0008006" key="6">
    <source>
        <dbReference type="Google" id="ProtNLM"/>
    </source>
</evidence>
<organism evidence="4 5">
    <name type="scientific">Algibacter mikhailovii</name>
    <dbReference type="NCBI Taxonomy" id="425498"/>
    <lineage>
        <taxon>Bacteria</taxon>
        <taxon>Pseudomonadati</taxon>
        <taxon>Bacteroidota</taxon>
        <taxon>Flavobacteriia</taxon>
        <taxon>Flavobacteriales</taxon>
        <taxon>Flavobacteriaceae</taxon>
        <taxon>Algibacter</taxon>
    </lineage>
</organism>
<evidence type="ECO:0000313" key="5">
    <source>
        <dbReference type="Proteomes" id="UP000636004"/>
    </source>
</evidence>
<protein>
    <recommendedName>
        <fullName evidence="6">Ankyrin repeat domain-containing protein</fullName>
    </recommendedName>
</protein>
<dbReference type="InterPro" id="IPR036770">
    <property type="entry name" value="Ankyrin_rpt-contain_sf"/>
</dbReference>
<evidence type="ECO:0000313" key="4">
    <source>
        <dbReference type="EMBL" id="GGZ71510.1"/>
    </source>
</evidence>
<dbReference type="EMBL" id="BMWZ01000001">
    <property type="protein sequence ID" value="GGZ71510.1"/>
    <property type="molecule type" value="Genomic_DNA"/>
</dbReference>
<dbReference type="RefSeq" id="WP_189359280.1">
    <property type="nucleotide sequence ID" value="NZ_BMWZ01000001.1"/>
</dbReference>
<accession>A0A918V713</accession>
<dbReference type="Pfam" id="PF12796">
    <property type="entry name" value="Ank_2"/>
    <property type="match status" value="1"/>
</dbReference>
<feature type="repeat" description="ANK" evidence="3">
    <location>
        <begin position="102"/>
        <end position="134"/>
    </location>
</feature>
<dbReference type="PANTHER" id="PTHR24171:SF9">
    <property type="entry name" value="ANKYRIN REPEAT DOMAIN-CONTAINING PROTEIN 39"/>
    <property type="match status" value="1"/>
</dbReference>
<dbReference type="SUPFAM" id="SSF48403">
    <property type="entry name" value="Ankyrin repeat"/>
    <property type="match status" value="1"/>
</dbReference>
<name>A0A918V713_9FLAO</name>
<evidence type="ECO:0000256" key="3">
    <source>
        <dbReference type="PROSITE-ProRule" id="PRU00023"/>
    </source>
</evidence>
<proteinExistence type="predicted"/>
<dbReference type="SMART" id="SM00248">
    <property type="entry name" value="ANK"/>
    <property type="match status" value="3"/>
</dbReference>
<sequence>MNDSALFFNTIQSGSLEQLKAQLDKTSGLIKVKDTRGFTPLIFAAYFDKEAIVKILIAQKAPVDDVDAMGNTALIGVSFKGNLPIAKYLIEHGAQINAQNNLGYTPLIFASMYDQTEMVALLLKHGADKTVTDKSGKIAVDYAKDKGYQKLIGLLE</sequence>
<dbReference type="Proteomes" id="UP000636004">
    <property type="component" value="Unassembled WGS sequence"/>
</dbReference>
<feature type="repeat" description="ANK" evidence="3">
    <location>
        <begin position="69"/>
        <end position="101"/>
    </location>
</feature>
<dbReference type="Gene3D" id="1.25.40.20">
    <property type="entry name" value="Ankyrin repeat-containing domain"/>
    <property type="match status" value="1"/>
</dbReference>
<gene>
    <name evidence="4" type="ORF">GCM10007028_06070</name>
</gene>
<dbReference type="PROSITE" id="PS50088">
    <property type="entry name" value="ANK_REPEAT"/>
    <property type="match status" value="3"/>
</dbReference>
<keyword evidence="1" id="KW-0677">Repeat</keyword>
<dbReference type="PANTHER" id="PTHR24171">
    <property type="entry name" value="ANKYRIN REPEAT DOMAIN-CONTAINING PROTEIN 39-RELATED"/>
    <property type="match status" value="1"/>
</dbReference>
<dbReference type="PROSITE" id="PS50297">
    <property type="entry name" value="ANK_REP_REGION"/>
    <property type="match status" value="2"/>
</dbReference>
<evidence type="ECO:0000256" key="1">
    <source>
        <dbReference type="ARBA" id="ARBA00022737"/>
    </source>
</evidence>